<dbReference type="SUPFAM" id="SSF53850">
    <property type="entry name" value="Periplasmic binding protein-like II"/>
    <property type="match status" value="1"/>
</dbReference>
<evidence type="ECO:0000256" key="6">
    <source>
        <dbReference type="PIRNR" id="PIRNR002854"/>
    </source>
</evidence>
<dbReference type="Gene3D" id="3.40.190.10">
    <property type="entry name" value="Periplasmic binding protein-like II"/>
    <property type="match status" value="2"/>
</dbReference>
<accession>A0ABV8UYN1</accession>
<keyword evidence="5 6" id="KW-0449">Lipoprotein</keyword>
<keyword evidence="2 7" id="KW-0732">Signal</keyword>
<feature type="chain" id="PRO_5047460574" description="Lipoprotein" evidence="7">
    <location>
        <begin position="24"/>
        <end position="292"/>
    </location>
</feature>
<evidence type="ECO:0000313" key="9">
    <source>
        <dbReference type="Proteomes" id="UP001595733"/>
    </source>
</evidence>
<feature type="signal peptide" evidence="7">
    <location>
        <begin position="1"/>
        <end position="23"/>
    </location>
</feature>
<proteinExistence type="inferred from homology"/>
<dbReference type="PANTHER" id="PTHR30429">
    <property type="entry name" value="D-METHIONINE-BINDING LIPOPROTEIN METQ"/>
    <property type="match status" value="1"/>
</dbReference>
<sequence>MKRLKLAALAATAALTLAACNSADGNSAADGSEETIKIGVNGADSPQWPVIVELAKEEGINLEVVEFTDYIMPNKALAAGDIDLNAFQTISFFSNFVAESGEDLAPVGTTVFAPLGVYSDKIESLDELQKGDQVAIPNDASTLPRALNLLQEAGVIELADDFGITGDLDKITSNPLELEFVAMEPQQTARVLPDVAIALINNGVAVQAGLTPAEDAVVYEDTESESIEPYINIIASRADEADNENYLKIVELYQHPEVEEAINKEFKGSMFIIRKSAEETAEMFEKMKTFYK</sequence>
<organism evidence="8 9">
    <name type="scientific">Chryseomicrobium palamuruense</name>
    <dbReference type="NCBI Taxonomy" id="682973"/>
    <lineage>
        <taxon>Bacteria</taxon>
        <taxon>Bacillati</taxon>
        <taxon>Bacillota</taxon>
        <taxon>Bacilli</taxon>
        <taxon>Bacillales</taxon>
        <taxon>Caryophanaceae</taxon>
        <taxon>Chryseomicrobium</taxon>
    </lineage>
</organism>
<keyword evidence="3" id="KW-0472">Membrane</keyword>
<name>A0ABV8UYN1_9BACL</name>
<keyword evidence="4" id="KW-0564">Palmitate</keyword>
<gene>
    <name evidence="8" type="ORF">ACFO0S_11225</name>
</gene>
<dbReference type="EMBL" id="JBHSEF010000023">
    <property type="protein sequence ID" value="MFC4355624.1"/>
    <property type="molecule type" value="Genomic_DNA"/>
</dbReference>
<dbReference type="Proteomes" id="UP001595733">
    <property type="component" value="Unassembled WGS sequence"/>
</dbReference>
<dbReference type="PANTHER" id="PTHR30429:SF3">
    <property type="entry name" value="LIPOPROTEIN"/>
    <property type="match status" value="1"/>
</dbReference>
<evidence type="ECO:0000256" key="3">
    <source>
        <dbReference type="ARBA" id="ARBA00023136"/>
    </source>
</evidence>
<protein>
    <recommendedName>
        <fullName evidence="6">Lipoprotein</fullName>
    </recommendedName>
</protein>
<reference evidence="9" key="1">
    <citation type="journal article" date="2019" name="Int. J. Syst. Evol. Microbiol.">
        <title>The Global Catalogue of Microorganisms (GCM) 10K type strain sequencing project: providing services to taxonomists for standard genome sequencing and annotation.</title>
        <authorList>
            <consortium name="The Broad Institute Genomics Platform"/>
            <consortium name="The Broad Institute Genome Sequencing Center for Infectious Disease"/>
            <person name="Wu L."/>
            <person name="Ma J."/>
        </authorList>
    </citation>
    <scope>NUCLEOTIDE SEQUENCE [LARGE SCALE GENOMIC DNA]</scope>
    <source>
        <strain evidence="9">CCUG 50353</strain>
    </source>
</reference>
<evidence type="ECO:0000256" key="7">
    <source>
        <dbReference type="SAM" id="SignalP"/>
    </source>
</evidence>
<dbReference type="Pfam" id="PF03180">
    <property type="entry name" value="Lipoprotein_9"/>
    <property type="match status" value="1"/>
</dbReference>
<evidence type="ECO:0000313" key="8">
    <source>
        <dbReference type="EMBL" id="MFC4355624.1"/>
    </source>
</evidence>
<dbReference type="PIRSF" id="PIRSF002854">
    <property type="entry name" value="MetQ"/>
    <property type="match status" value="1"/>
</dbReference>
<keyword evidence="9" id="KW-1185">Reference proteome</keyword>
<comment type="subcellular location">
    <subcellularLocation>
        <location evidence="1">Membrane</location>
        <topology evidence="1">Lipid-anchor</topology>
    </subcellularLocation>
</comment>
<evidence type="ECO:0000256" key="4">
    <source>
        <dbReference type="ARBA" id="ARBA00023139"/>
    </source>
</evidence>
<dbReference type="PROSITE" id="PS51257">
    <property type="entry name" value="PROKAR_LIPOPROTEIN"/>
    <property type="match status" value="1"/>
</dbReference>
<evidence type="ECO:0000256" key="2">
    <source>
        <dbReference type="ARBA" id="ARBA00022729"/>
    </source>
</evidence>
<comment type="similarity">
    <text evidence="6">Belongs to the nlpA lipoprotein family.</text>
</comment>
<comment type="caution">
    <text evidence="8">The sequence shown here is derived from an EMBL/GenBank/DDBJ whole genome shotgun (WGS) entry which is preliminary data.</text>
</comment>
<evidence type="ECO:0000256" key="1">
    <source>
        <dbReference type="ARBA" id="ARBA00004635"/>
    </source>
</evidence>
<dbReference type="InterPro" id="IPR004872">
    <property type="entry name" value="Lipoprotein_NlpA"/>
</dbReference>
<dbReference type="RefSeq" id="WP_378142160.1">
    <property type="nucleotide sequence ID" value="NZ_JBHSEF010000023.1"/>
</dbReference>
<evidence type="ECO:0000256" key="5">
    <source>
        <dbReference type="ARBA" id="ARBA00023288"/>
    </source>
</evidence>